<keyword evidence="3" id="KW-1185">Reference proteome</keyword>
<dbReference type="KEGG" id="knv:Pan216_04720"/>
<feature type="region of interest" description="Disordered" evidence="1">
    <location>
        <begin position="157"/>
        <end position="211"/>
    </location>
</feature>
<dbReference type="Proteomes" id="UP000317093">
    <property type="component" value="Chromosome"/>
</dbReference>
<organism evidence="2 3">
    <name type="scientific">Kolteria novifilia</name>
    <dbReference type="NCBI Taxonomy" id="2527975"/>
    <lineage>
        <taxon>Bacteria</taxon>
        <taxon>Pseudomonadati</taxon>
        <taxon>Planctomycetota</taxon>
        <taxon>Planctomycetia</taxon>
        <taxon>Kolteriales</taxon>
        <taxon>Kolteriaceae</taxon>
        <taxon>Kolteria</taxon>
    </lineage>
</organism>
<evidence type="ECO:0000256" key="1">
    <source>
        <dbReference type="SAM" id="MobiDB-lite"/>
    </source>
</evidence>
<evidence type="ECO:0000313" key="3">
    <source>
        <dbReference type="Proteomes" id="UP000317093"/>
    </source>
</evidence>
<name>A0A518AY45_9BACT</name>
<dbReference type="EMBL" id="CP036279">
    <property type="protein sequence ID" value="QDU59641.1"/>
    <property type="molecule type" value="Genomic_DNA"/>
</dbReference>
<evidence type="ECO:0000313" key="2">
    <source>
        <dbReference type="EMBL" id="QDU59641.1"/>
    </source>
</evidence>
<dbReference type="RefSeq" id="WP_145254230.1">
    <property type="nucleotide sequence ID" value="NZ_CP036279.1"/>
</dbReference>
<reference evidence="2 3" key="1">
    <citation type="submission" date="2019-02" db="EMBL/GenBank/DDBJ databases">
        <title>Deep-cultivation of Planctomycetes and their phenomic and genomic characterization uncovers novel biology.</title>
        <authorList>
            <person name="Wiegand S."/>
            <person name="Jogler M."/>
            <person name="Boedeker C."/>
            <person name="Pinto D."/>
            <person name="Vollmers J."/>
            <person name="Rivas-Marin E."/>
            <person name="Kohn T."/>
            <person name="Peeters S.H."/>
            <person name="Heuer A."/>
            <person name="Rast P."/>
            <person name="Oberbeckmann S."/>
            <person name="Bunk B."/>
            <person name="Jeske O."/>
            <person name="Meyerdierks A."/>
            <person name="Storesund J.E."/>
            <person name="Kallscheuer N."/>
            <person name="Luecker S."/>
            <person name="Lage O.M."/>
            <person name="Pohl T."/>
            <person name="Merkel B.J."/>
            <person name="Hornburger P."/>
            <person name="Mueller R.-W."/>
            <person name="Bruemmer F."/>
            <person name="Labrenz M."/>
            <person name="Spormann A.M."/>
            <person name="Op den Camp H."/>
            <person name="Overmann J."/>
            <person name="Amann R."/>
            <person name="Jetten M.S.M."/>
            <person name="Mascher T."/>
            <person name="Medema M.H."/>
            <person name="Devos D.P."/>
            <person name="Kaster A.-K."/>
            <person name="Ovreas L."/>
            <person name="Rohde M."/>
            <person name="Galperin M.Y."/>
            <person name="Jogler C."/>
        </authorList>
    </citation>
    <scope>NUCLEOTIDE SEQUENCE [LARGE SCALE GENOMIC DNA]</scope>
    <source>
        <strain evidence="2 3">Pan216</strain>
    </source>
</reference>
<accession>A0A518AY45</accession>
<proteinExistence type="predicted"/>
<feature type="region of interest" description="Disordered" evidence="1">
    <location>
        <begin position="80"/>
        <end position="111"/>
    </location>
</feature>
<feature type="compositionally biased region" description="Polar residues" evidence="1">
    <location>
        <begin position="202"/>
        <end position="211"/>
    </location>
</feature>
<gene>
    <name evidence="2" type="ORF">Pan216_04720</name>
</gene>
<dbReference type="AlphaFoldDB" id="A0A518AY45"/>
<feature type="compositionally biased region" description="Basic and acidic residues" evidence="1">
    <location>
        <begin position="187"/>
        <end position="201"/>
    </location>
</feature>
<protein>
    <submittedName>
        <fullName evidence="2">Uncharacterized protein</fullName>
    </submittedName>
</protein>
<sequence length="211" mass="24095">MDKIIGQMPRLQKMLEEFYSQVEDAKDQIESPEMISEIDRIVGMTKEYHGKTVDGLLKANDEVKKARAEADDAVAAAKKKVEESKKKLAEKQEARKLGRQKPKYEKDEKMAGELRKNLLERIRGLKPESLRSRRDDDVEFVDWAHATFDGGTIHGDVGFGTIAGRHPVHADPTSEEPSPEVPPTESEPTREDKKKPPRDFESWQSWLDTQR</sequence>